<dbReference type="AlphaFoldDB" id="A0A4Y9RUT7"/>
<dbReference type="Proteomes" id="UP000298216">
    <property type="component" value="Unassembled WGS sequence"/>
</dbReference>
<gene>
    <name evidence="3" type="ORF">EGY25_12700</name>
</gene>
<evidence type="ECO:0000256" key="1">
    <source>
        <dbReference type="SAM" id="MobiDB-lite"/>
    </source>
</evidence>
<feature type="compositionally biased region" description="Polar residues" evidence="1">
    <location>
        <begin position="82"/>
        <end position="102"/>
    </location>
</feature>
<feature type="transmembrane region" description="Helical" evidence="2">
    <location>
        <begin position="20"/>
        <end position="39"/>
    </location>
</feature>
<reference evidence="3 4" key="1">
    <citation type="submission" date="2019-03" db="EMBL/GenBank/DDBJ databases">
        <title>Draft genome of Brevundimonas sp. a heavy metal resistant soil bacteria.</title>
        <authorList>
            <person name="Soto J."/>
        </authorList>
    </citation>
    <scope>NUCLEOTIDE SEQUENCE [LARGE SCALE GENOMIC DNA]</scope>
    <source>
        <strain evidence="3 4">B-10</strain>
    </source>
</reference>
<proteinExistence type="predicted"/>
<keyword evidence="4" id="KW-1185">Reference proteome</keyword>
<keyword evidence="2" id="KW-1133">Transmembrane helix</keyword>
<feature type="region of interest" description="Disordered" evidence="1">
    <location>
        <begin position="68"/>
        <end position="113"/>
    </location>
</feature>
<evidence type="ECO:0000313" key="3">
    <source>
        <dbReference type="EMBL" id="TFW12834.1"/>
    </source>
</evidence>
<evidence type="ECO:0000313" key="4">
    <source>
        <dbReference type="Proteomes" id="UP000298216"/>
    </source>
</evidence>
<keyword evidence="2" id="KW-0812">Transmembrane</keyword>
<name>A0A4Y9RUT7_9CAUL</name>
<sequence length="237" mass="25382">MTATAISRTGQVRLDWRRAGLAAAAVGLNAGAIALLSLTDLGPRNRPLRSEPMIVYLDEAWPRLARTQQAGADVADRPASATPLSDMTPTTRDDSPGSQISETAPASAPSISPAENDAIDARWRVGAVTPGSNGAILSCDAPQRLSPEARRRCDERWAGRENARGIVGTGNAERDATFARHGARRLAAWEAQRAMPTRGDPPCERPNPVAGCEGVNVQVELFSSRDGFLPNLRKRRE</sequence>
<feature type="compositionally biased region" description="Low complexity" evidence="1">
    <location>
        <begin position="104"/>
        <end position="113"/>
    </location>
</feature>
<dbReference type="OrthoDB" id="7207189at2"/>
<accession>A0A4Y9RUT7</accession>
<dbReference type="RefSeq" id="WP_135195308.1">
    <property type="nucleotide sequence ID" value="NZ_SPVH01000006.1"/>
</dbReference>
<evidence type="ECO:0000256" key="2">
    <source>
        <dbReference type="SAM" id="Phobius"/>
    </source>
</evidence>
<keyword evidence="2" id="KW-0472">Membrane</keyword>
<protein>
    <submittedName>
        <fullName evidence="3">Uncharacterized protein</fullName>
    </submittedName>
</protein>
<comment type="caution">
    <text evidence="3">The sequence shown here is derived from an EMBL/GenBank/DDBJ whole genome shotgun (WGS) entry which is preliminary data.</text>
</comment>
<organism evidence="3 4">
    <name type="scientific">Brevundimonas intermedia</name>
    <dbReference type="NCBI Taxonomy" id="74315"/>
    <lineage>
        <taxon>Bacteria</taxon>
        <taxon>Pseudomonadati</taxon>
        <taxon>Pseudomonadota</taxon>
        <taxon>Alphaproteobacteria</taxon>
        <taxon>Caulobacterales</taxon>
        <taxon>Caulobacteraceae</taxon>
        <taxon>Brevundimonas</taxon>
    </lineage>
</organism>
<dbReference type="EMBL" id="SPVH01000006">
    <property type="protein sequence ID" value="TFW12834.1"/>
    <property type="molecule type" value="Genomic_DNA"/>
</dbReference>